<gene>
    <name evidence="2" type="primary">LOC114338628</name>
</gene>
<evidence type="ECO:0000256" key="1">
    <source>
        <dbReference type="SAM" id="MobiDB-lite"/>
    </source>
</evidence>
<proteinExistence type="predicted"/>
<feature type="compositionally biased region" description="Polar residues" evidence="1">
    <location>
        <begin position="31"/>
        <end position="49"/>
    </location>
</feature>
<accession>A0A6P7GMK5</accession>
<protein>
    <submittedName>
        <fullName evidence="2">Uncharacterized protein LOC114338628</fullName>
    </submittedName>
</protein>
<reference evidence="2" key="1">
    <citation type="submission" date="2025-08" db="UniProtKB">
        <authorList>
            <consortium name="RefSeq"/>
        </authorList>
    </citation>
    <scope>IDENTIFICATION</scope>
    <source>
        <tissue evidence="2">Whole insect</tissue>
    </source>
</reference>
<feature type="region of interest" description="Disordered" evidence="1">
    <location>
        <begin position="31"/>
        <end position="77"/>
    </location>
</feature>
<evidence type="ECO:0000313" key="2">
    <source>
        <dbReference type="RefSeq" id="XP_028145030.1"/>
    </source>
</evidence>
<name>A0A6P7GMK5_DIAVI</name>
<dbReference type="InParanoid" id="A0A6P7GMK5"/>
<dbReference type="AlphaFoldDB" id="A0A6P7GMK5"/>
<dbReference type="RefSeq" id="XP_028145030.1">
    <property type="nucleotide sequence ID" value="XM_028289229.1"/>
</dbReference>
<organism evidence="2">
    <name type="scientific">Diabrotica virgifera virgifera</name>
    <name type="common">western corn rootworm</name>
    <dbReference type="NCBI Taxonomy" id="50390"/>
    <lineage>
        <taxon>Eukaryota</taxon>
        <taxon>Metazoa</taxon>
        <taxon>Ecdysozoa</taxon>
        <taxon>Arthropoda</taxon>
        <taxon>Hexapoda</taxon>
        <taxon>Insecta</taxon>
        <taxon>Pterygota</taxon>
        <taxon>Neoptera</taxon>
        <taxon>Endopterygota</taxon>
        <taxon>Coleoptera</taxon>
        <taxon>Polyphaga</taxon>
        <taxon>Cucujiformia</taxon>
        <taxon>Chrysomeloidea</taxon>
        <taxon>Chrysomelidae</taxon>
        <taxon>Galerucinae</taxon>
        <taxon>Diabroticina</taxon>
        <taxon>Diabroticites</taxon>
        <taxon>Diabrotica</taxon>
    </lineage>
</organism>
<sequence>MGLTNVNFYDANKNIPKNSYASILRSNITNNDTNFSQNSQPSTSTQGNNFAKFIFNPHTNTSRPNKRQKPNSPDPTDIARKEIISVVSPPKHSEGIVKSQFYQQNLNVADSQSEELDSSVINVILESVLTIVNSIKQNNNFNISKSDVIQLISNHFNQNLTSNHLLKDITKHLSLFNWRQLERDQLYREVKSSWILRQSDRFETLKYGLR</sequence>